<evidence type="ECO:0000313" key="13">
    <source>
        <dbReference type="Proteomes" id="UP000266273"/>
    </source>
</evidence>
<evidence type="ECO:0000256" key="1">
    <source>
        <dbReference type="ARBA" id="ARBA00006139"/>
    </source>
</evidence>
<keyword evidence="2 9" id="KW-1003">Cell membrane</keyword>
<comment type="subcellular location">
    <subcellularLocation>
        <location evidence="9">Cell membrane</location>
        <topology evidence="9">Multi-pass membrane protein</topology>
    </subcellularLocation>
</comment>
<dbReference type="UniPathway" id="UPA00665"/>
<dbReference type="PRINTS" id="PR00781">
    <property type="entry name" value="LIPOSIGPTASE"/>
</dbReference>
<name>A0A397PJC8_9HYPH</name>
<organism evidence="12 13">
    <name type="scientific">Dichotomicrobium thermohalophilum</name>
    <dbReference type="NCBI Taxonomy" id="933063"/>
    <lineage>
        <taxon>Bacteria</taxon>
        <taxon>Pseudomonadati</taxon>
        <taxon>Pseudomonadota</taxon>
        <taxon>Alphaproteobacteria</taxon>
        <taxon>Hyphomicrobiales</taxon>
        <taxon>Hyphomicrobiaceae</taxon>
        <taxon>Dichotomicrobium</taxon>
    </lineage>
</organism>
<keyword evidence="7 9" id="KW-1133">Transmembrane helix</keyword>
<reference evidence="12 13" key="1">
    <citation type="submission" date="2018-08" db="EMBL/GenBank/DDBJ databases">
        <title>Genomic Encyclopedia of Archaeal and Bacterial Type Strains, Phase II (KMG-II): from individual species to whole genera.</title>
        <authorList>
            <person name="Goeker M."/>
        </authorList>
    </citation>
    <scope>NUCLEOTIDE SEQUENCE [LARGE SCALE GENOMIC DNA]</scope>
    <source>
        <strain evidence="12 13">DSM 5002</strain>
    </source>
</reference>
<dbReference type="RefSeq" id="WP_119062263.1">
    <property type="nucleotide sequence ID" value="NZ_QXDF01000003.1"/>
</dbReference>
<evidence type="ECO:0000256" key="3">
    <source>
        <dbReference type="ARBA" id="ARBA00022670"/>
    </source>
</evidence>
<evidence type="ECO:0000256" key="11">
    <source>
        <dbReference type="RuleBase" id="RU004181"/>
    </source>
</evidence>
<dbReference type="AlphaFoldDB" id="A0A397PJC8"/>
<evidence type="ECO:0000313" key="12">
    <source>
        <dbReference type="EMBL" id="RIA47385.1"/>
    </source>
</evidence>
<feature type="transmembrane region" description="Helical" evidence="9">
    <location>
        <begin position="40"/>
        <end position="61"/>
    </location>
</feature>
<dbReference type="PROSITE" id="PS00855">
    <property type="entry name" value="SPASE_II"/>
    <property type="match status" value="1"/>
</dbReference>
<keyword evidence="4 9" id="KW-0812">Transmembrane</keyword>
<dbReference type="HAMAP" id="MF_00161">
    <property type="entry name" value="LspA"/>
    <property type="match status" value="1"/>
</dbReference>
<dbReference type="PANTHER" id="PTHR33695:SF1">
    <property type="entry name" value="LIPOPROTEIN SIGNAL PEPTIDASE"/>
    <property type="match status" value="1"/>
</dbReference>
<dbReference type="EC" id="3.4.23.36" evidence="9"/>
<dbReference type="InterPro" id="IPR001872">
    <property type="entry name" value="Peptidase_A8"/>
</dbReference>
<dbReference type="Pfam" id="PF01252">
    <property type="entry name" value="Peptidase_A8"/>
    <property type="match status" value="1"/>
</dbReference>
<evidence type="ECO:0000256" key="4">
    <source>
        <dbReference type="ARBA" id="ARBA00022692"/>
    </source>
</evidence>
<dbReference type="Proteomes" id="UP000266273">
    <property type="component" value="Unassembled WGS sequence"/>
</dbReference>
<evidence type="ECO:0000256" key="9">
    <source>
        <dbReference type="HAMAP-Rule" id="MF_00161"/>
    </source>
</evidence>
<dbReference type="GO" id="GO:0004190">
    <property type="term" value="F:aspartic-type endopeptidase activity"/>
    <property type="evidence" value="ECO:0007669"/>
    <property type="project" value="UniProtKB-UniRule"/>
</dbReference>
<comment type="catalytic activity">
    <reaction evidence="9 10">
        <text>Release of signal peptides from bacterial membrane prolipoproteins. Hydrolyzes -Xaa-Yaa-Zaa-|-(S,diacylglyceryl)Cys-, in which Xaa is hydrophobic (preferably Leu), and Yaa (Ala or Ser) and Zaa (Gly or Ala) have small, neutral side chains.</text>
        <dbReference type="EC" id="3.4.23.36"/>
    </reaction>
</comment>
<feature type="transmembrane region" description="Helical" evidence="9">
    <location>
        <begin position="67"/>
        <end position="87"/>
    </location>
</feature>
<comment type="caution">
    <text evidence="12">The sequence shown here is derived from an EMBL/GenBank/DDBJ whole genome shotgun (WGS) entry which is preliminary data.</text>
</comment>
<keyword evidence="5 9" id="KW-0064">Aspartyl protease</keyword>
<dbReference type="OrthoDB" id="9810259at2"/>
<dbReference type="EMBL" id="QXDF01000003">
    <property type="protein sequence ID" value="RIA47385.1"/>
    <property type="molecule type" value="Genomic_DNA"/>
</dbReference>
<feature type="transmembrane region" description="Helical" evidence="9">
    <location>
        <begin position="131"/>
        <end position="151"/>
    </location>
</feature>
<comment type="pathway">
    <text evidence="9">Protein modification; lipoprotein biosynthesis (signal peptide cleavage).</text>
</comment>
<evidence type="ECO:0000256" key="8">
    <source>
        <dbReference type="ARBA" id="ARBA00023136"/>
    </source>
</evidence>
<keyword evidence="13" id="KW-1185">Reference proteome</keyword>
<keyword evidence="6 9" id="KW-0378">Hydrolase</keyword>
<comment type="function">
    <text evidence="9 10">This protein specifically catalyzes the removal of signal peptides from prolipoproteins.</text>
</comment>
<evidence type="ECO:0000256" key="6">
    <source>
        <dbReference type="ARBA" id="ARBA00022801"/>
    </source>
</evidence>
<accession>A0A397PJC8</accession>
<gene>
    <name evidence="9" type="primary">lspA</name>
    <name evidence="12" type="ORF">BXY53_2463</name>
</gene>
<evidence type="ECO:0000256" key="5">
    <source>
        <dbReference type="ARBA" id="ARBA00022750"/>
    </source>
</evidence>
<dbReference type="GO" id="GO:0006508">
    <property type="term" value="P:proteolysis"/>
    <property type="evidence" value="ECO:0007669"/>
    <property type="project" value="UniProtKB-KW"/>
</dbReference>
<feature type="active site" evidence="9">
    <location>
        <position position="121"/>
    </location>
</feature>
<dbReference type="NCBIfam" id="TIGR00077">
    <property type="entry name" value="lspA"/>
    <property type="match status" value="1"/>
</dbReference>
<evidence type="ECO:0000256" key="10">
    <source>
        <dbReference type="RuleBase" id="RU000594"/>
    </source>
</evidence>
<evidence type="ECO:0000256" key="7">
    <source>
        <dbReference type="ARBA" id="ARBA00022989"/>
    </source>
</evidence>
<keyword evidence="3 9" id="KW-0645">Protease</keyword>
<comment type="similarity">
    <text evidence="1 9 11">Belongs to the peptidase A8 family.</text>
</comment>
<keyword evidence="8 9" id="KW-0472">Membrane</keyword>
<sequence length="170" mass="18397">MSLGPWFRLGLGVALVALVLDQVTKWWIVHVYELPERGRVAVTPFFDLVMLWNPGISYGLLAQNTDFGRNVLIALAVVAAVVLTVWIARTHNRLLAISLGLIVGGAIGNAVDRAVYGAVADFISLHAYGYYWYVFNIADAAIAVGVIGLLYDTVAPGHKIDAKRSDSSSN</sequence>
<feature type="transmembrane region" description="Helical" evidence="9">
    <location>
        <begin position="6"/>
        <end position="28"/>
    </location>
</feature>
<feature type="transmembrane region" description="Helical" evidence="9">
    <location>
        <begin position="94"/>
        <end position="111"/>
    </location>
</feature>
<protein>
    <recommendedName>
        <fullName evidence="9">Lipoprotein signal peptidase</fullName>
        <ecNumber evidence="9">3.4.23.36</ecNumber>
    </recommendedName>
    <alternativeName>
        <fullName evidence="9">Prolipoprotein signal peptidase</fullName>
    </alternativeName>
    <alternativeName>
        <fullName evidence="9">Signal peptidase II</fullName>
        <shortName evidence="9">SPase II</shortName>
    </alternativeName>
</protein>
<evidence type="ECO:0000256" key="2">
    <source>
        <dbReference type="ARBA" id="ARBA00022475"/>
    </source>
</evidence>
<dbReference type="GO" id="GO:0005886">
    <property type="term" value="C:plasma membrane"/>
    <property type="evidence" value="ECO:0007669"/>
    <property type="project" value="UniProtKB-SubCell"/>
</dbReference>
<proteinExistence type="inferred from homology"/>
<feature type="active site" evidence="9">
    <location>
        <position position="139"/>
    </location>
</feature>
<dbReference type="PANTHER" id="PTHR33695">
    <property type="entry name" value="LIPOPROTEIN SIGNAL PEPTIDASE"/>
    <property type="match status" value="1"/>
</dbReference>